<keyword evidence="8" id="KW-0067">ATP-binding</keyword>
<dbReference type="InterPro" id="IPR045085">
    <property type="entry name" value="HLD_clamp_pol_III_gamma_tau"/>
</dbReference>
<comment type="caution">
    <text evidence="11">The sequence shown here is derived from an EMBL/GenBank/DDBJ whole genome shotgun (WGS) entry which is preliminary data.</text>
</comment>
<dbReference type="Gene3D" id="1.20.272.10">
    <property type="match status" value="1"/>
</dbReference>
<gene>
    <name evidence="11" type="ORF">LCGC14_3152990</name>
</gene>
<keyword evidence="6" id="KW-0547">Nucleotide-binding</keyword>
<dbReference type="PANTHER" id="PTHR11669">
    <property type="entry name" value="REPLICATION FACTOR C / DNA POLYMERASE III GAMMA-TAU SUBUNIT"/>
    <property type="match status" value="1"/>
</dbReference>
<dbReference type="CDD" id="cd18137">
    <property type="entry name" value="HLD_clamp_pol_III_gamma_tau"/>
    <property type="match status" value="1"/>
</dbReference>
<dbReference type="Pfam" id="PF12169">
    <property type="entry name" value="DNA_pol3_gamma3"/>
    <property type="match status" value="1"/>
</dbReference>
<protein>
    <submittedName>
        <fullName evidence="11">Uncharacterized protein</fullName>
    </submittedName>
</protein>
<evidence type="ECO:0000256" key="6">
    <source>
        <dbReference type="ARBA" id="ARBA00022741"/>
    </source>
</evidence>
<feature type="domain" description="DNA polymerase III gamma subunit" evidence="9">
    <location>
        <begin position="175"/>
        <end position="258"/>
    </location>
</feature>
<evidence type="ECO:0000256" key="4">
    <source>
        <dbReference type="ARBA" id="ARBA00022705"/>
    </source>
</evidence>
<dbReference type="Gene3D" id="1.10.8.60">
    <property type="match status" value="1"/>
</dbReference>
<dbReference type="EMBL" id="LAZR01069465">
    <property type="protein sequence ID" value="KKK47658.1"/>
    <property type="molecule type" value="Genomic_DNA"/>
</dbReference>
<dbReference type="Pfam" id="PF13177">
    <property type="entry name" value="DNA_pol3_delta2"/>
    <property type="match status" value="1"/>
</dbReference>
<dbReference type="SUPFAM" id="SSF52540">
    <property type="entry name" value="P-loop containing nucleoside triphosphate hydrolases"/>
    <property type="match status" value="1"/>
</dbReference>
<dbReference type="InterPro" id="IPR022754">
    <property type="entry name" value="DNA_pol_III_gamma-3"/>
</dbReference>
<dbReference type="GO" id="GO:0006261">
    <property type="term" value="P:DNA-templated DNA replication"/>
    <property type="evidence" value="ECO:0007669"/>
    <property type="project" value="TreeGrafter"/>
</dbReference>
<evidence type="ECO:0000259" key="10">
    <source>
        <dbReference type="Pfam" id="PF22608"/>
    </source>
</evidence>
<evidence type="ECO:0000256" key="5">
    <source>
        <dbReference type="ARBA" id="ARBA00022723"/>
    </source>
</evidence>
<dbReference type="NCBIfam" id="TIGR02397">
    <property type="entry name" value="dnaX_nterm"/>
    <property type="match status" value="1"/>
</dbReference>
<evidence type="ECO:0000256" key="8">
    <source>
        <dbReference type="ARBA" id="ARBA00022840"/>
    </source>
</evidence>
<organism evidence="11">
    <name type="scientific">marine sediment metagenome</name>
    <dbReference type="NCBI Taxonomy" id="412755"/>
    <lineage>
        <taxon>unclassified sequences</taxon>
        <taxon>metagenomes</taxon>
        <taxon>ecological metagenomes</taxon>
    </lineage>
</organism>
<dbReference type="GO" id="GO:0046872">
    <property type="term" value="F:metal ion binding"/>
    <property type="evidence" value="ECO:0007669"/>
    <property type="project" value="UniProtKB-KW"/>
</dbReference>
<evidence type="ECO:0000256" key="2">
    <source>
        <dbReference type="ARBA" id="ARBA00022679"/>
    </source>
</evidence>
<dbReference type="GO" id="GO:0003887">
    <property type="term" value="F:DNA-directed DNA polymerase activity"/>
    <property type="evidence" value="ECO:0007669"/>
    <property type="project" value="InterPro"/>
</dbReference>
<feature type="non-terminal residue" evidence="11">
    <location>
        <position position="259"/>
    </location>
</feature>
<keyword evidence="3" id="KW-0548">Nucleotidyltransferase</keyword>
<dbReference type="PANTHER" id="PTHR11669:SF0">
    <property type="entry name" value="PROTEIN STICHEL-LIKE 2"/>
    <property type="match status" value="1"/>
</dbReference>
<feature type="domain" description="DNA polymerase III subunit gamma/tau helical lid" evidence="10">
    <location>
        <begin position="126"/>
        <end position="172"/>
    </location>
</feature>
<evidence type="ECO:0000256" key="3">
    <source>
        <dbReference type="ARBA" id="ARBA00022695"/>
    </source>
</evidence>
<dbReference type="Pfam" id="PF22608">
    <property type="entry name" value="DNAX_ATPase_lid"/>
    <property type="match status" value="1"/>
</dbReference>
<dbReference type="FunFam" id="1.10.8.60:FF:000013">
    <property type="entry name" value="DNA polymerase III subunit gamma/tau"/>
    <property type="match status" value="1"/>
</dbReference>
<keyword evidence="4" id="KW-0235">DNA replication</keyword>
<dbReference type="InterPro" id="IPR008921">
    <property type="entry name" value="DNA_pol3_clamp-load_cplx_C"/>
</dbReference>
<dbReference type="GO" id="GO:0009360">
    <property type="term" value="C:DNA polymerase III complex"/>
    <property type="evidence" value="ECO:0007669"/>
    <property type="project" value="InterPro"/>
</dbReference>
<dbReference type="GO" id="GO:0005524">
    <property type="term" value="F:ATP binding"/>
    <property type="evidence" value="ECO:0007669"/>
    <property type="project" value="UniProtKB-KW"/>
</dbReference>
<dbReference type="SUPFAM" id="SSF48019">
    <property type="entry name" value="post-AAA+ oligomerization domain-like"/>
    <property type="match status" value="1"/>
</dbReference>
<evidence type="ECO:0000259" key="9">
    <source>
        <dbReference type="Pfam" id="PF12169"/>
    </source>
</evidence>
<evidence type="ECO:0000256" key="7">
    <source>
        <dbReference type="ARBA" id="ARBA00022833"/>
    </source>
</evidence>
<keyword evidence="2" id="KW-0808">Transferase</keyword>
<keyword evidence="7" id="KW-0862">Zinc</keyword>
<keyword evidence="5" id="KW-0479">Metal-binding</keyword>
<dbReference type="InterPro" id="IPR012763">
    <property type="entry name" value="DNA_pol_III_sug/sutau_N"/>
</dbReference>
<sequence>MAKAVNCLTNGKGEPCGTCPMCQAITEGRALDVIEIDAASNRGVDEIRDLRERVNYAPNQARYKVYIIDEVHMLTKEASNALLKTLEEPPPHVIFILATTAPFKLPLTVLSRCQRFDFRRIKSKDIIEKLAEIAKDESLEVNEDILLQIAQASEGSMRDGISVLDQLISLGGKKVTQEDLQAILGIVPQETFFKLTKALVENNTKGALDLINQIIDQGYDIRHFATDLLEHFRNLLMLKINEEVVDLPKDLRERLKEFK</sequence>
<dbReference type="InterPro" id="IPR050238">
    <property type="entry name" value="DNA_Rep/Repair_Clamp_Loader"/>
</dbReference>
<name>A0A0F8VTI3_9ZZZZ</name>
<proteinExistence type="inferred from homology"/>
<dbReference type="Gene3D" id="3.40.50.300">
    <property type="entry name" value="P-loop containing nucleotide triphosphate hydrolases"/>
    <property type="match status" value="1"/>
</dbReference>
<evidence type="ECO:0000313" key="11">
    <source>
        <dbReference type="EMBL" id="KKK47658.1"/>
    </source>
</evidence>
<dbReference type="GO" id="GO:0003677">
    <property type="term" value="F:DNA binding"/>
    <property type="evidence" value="ECO:0007669"/>
    <property type="project" value="InterPro"/>
</dbReference>
<accession>A0A0F8VTI3</accession>
<dbReference type="InterPro" id="IPR027417">
    <property type="entry name" value="P-loop_NTPase"/>
</dbReference>
<reference evidence="11" key="1">
    <citation type="journal article" date="2015" name="Nature">
        <title>Complex archaea that bridge the gap between prokaryotes and eukaryotes.</title>
        <authorList>
            <person name="Spang A."/>
            <person name="Saw J.H."/>
            <person name="Jorgensen S.L."/>
            <person name="Zaremba-Niedzwiedzka K."/>
            <person name="Martijn J."/>
            <person name="Lind A.E."/>
            <person name="van Eijk R."/>
            <person name="Schleper C."/>
            <person name="Guy L."/>
            <person name="Ettema T.J."/>
        </authorList>
    </citation>
    <scope>NUCLEOTIDE SEQUENCE</scope>
</reference>
<comment type="similarity">
    <text evidence="1">Belongs to the DnaX/STICHEL family.</text>
</comment>
<dbReference type="AlphaFoldDB" id="A0A0F8VTI3"/>
<evidence type="ECO:0000256" key="1">
    <source>
        <dbReference type="ARBA" id="ARBA00006360"/>
    </source>
</evidence>